<dbReference type="PANTHER" id="PTHR43046:SF2">
    <property type="entry name" value="8-OXO-DGTP DIPHOSPHATASE-RELATED"/>
    <property type="match status" value="1"/>
</dbReference>
<dbReference type="Gene3D" id="3.90.79.10">
    <property type="entry name" value="Nucleoside Triphosphate Pyrophosphohydrolase"/>
    <property type="match status" value="1"/>
</dbReference>
<proteinExistence type="predicted"/>
<sequence length="177" mass="19181">MNSNNIHVVAVLVQDHDDNILLVRKRGTETFIQPGGKPEHGESIAETAQREVLEETGLNFDTNRFKTIGTFDAPAANEPGFTITADCLRVRLRPGESAKVLADAEIEQLAWFTPRQAAEDINAAPLFKDIILPMILDTDEDVVPQAEALPSVAELGDGQEGPPQSEGEQPGDKTRAA</sequence>
<dbReference type="InterPro" id="IPR020084">
    <property type="entry name" value="NUDIX_hydrolase_CS"/>
</dbReference>
<evidence type="ECO:0000256" key="3">
    <source>
        <dbReference type="SAM" id="MobiDB-lite"/>
    </source>
</evidence>
<feature type="region of interest" description="Disordered" evidence="3">
    <location>
        <begin position="143"/>
        <end position="177"/>
    </location>
</feature>
<dbReference type="PROSITE" id="PS00893">
    <property type="entry name" value="NUDIX_BOX"/>
    <property type="match status" value="1"/>
</dbReference>
<keyword evidence="6" id="KW-1185">Reference proteome</keyword>
<evidence type="ECO:0000256" key="1">
    <source>
        <dbReference type="ARBA" id="ARBA00001946"/>
    </source>
</evidence>
<dbReference type="PANTHER" id="PTHR43046">
    <property type="entry name" value="GDP-MANNOSE MANNOSYL HYDROLASE"/>
    <property type="match status" value="1"/>
</dbReference>
<evidence type="ECO:0000313" key="5">
    <source>
        <dbReference type="EMBL" id="MFD2839704.1"/>
    </source>
</evidence>
<comment type="caution">
    <text evidence="5">The sequence shown here is derived from an EMBL/GenBank/DDBJ whole genome shotgun (WGS) entry which is preliminary data.</text>
</comment>
<dbReference type="SUPFAM" id="SSF55811">
    <property type="entry name" value="Nudix"/>
    <property type="match status" value="1"/>
</dbReference>
<accession>A0ABW5XD83</accession>
<evidence type="ECO:0000313" key="6">
    <source>
        <dbReference type="Proteomes" id="UP001597391"/>
    </source>
</evidence>
<evidence type="ECO:0000256" key="2">
    <source>
        <dbReference type="ARBA" id="ARBA00022801"/>
    </source>
</evidence>
<organism evidence="5 6">
    <name type="scientific">Populibacterium corticicola</name>
    <dbReference type="NCBI Taxonomy" id="1812826"/>
    <lineage>
        <taxon>Bacteria</taxon>
        <taxon>Bacillati</taxon>
        <taxon>Actinomycetota</taxon>
        <taxon>Actinomycetes</taxon>
        <taxon>Micrococcales</taxon>
        <taxon>Jonesiaceae</taxon>
        <taxon>Populibacterium</taxon>
    </lineage>
</organism>
<comment type="cofactor">
    <cofactor evidence="1">
        <name>Mg(2+)</name>
        <dbReference type="ChEBI" id="CHEBI:18420"/>
    </cofactor>
</comment>
<feature type="domain" description="Nudix hydrolase" evidence="4">
    <location>
        <begin position="3"/>
        <end position="137"/>
    </location>
</feature>
<dbReference type="PROSITE" id="PS51462">
    <property type="entry name" value="NUDIX"/>
    <property type="match status" value="1"/>
</dbReference>
<gene>
    <name evidence="5" type="ORF">ACFSYH_03870</name>
</gene>
<keyword evidence="2" id="KW-0378">Hydrolase</keyword>
<dbReference type="InterPro" id="IPR000086">
    <property type="entry name" value="NUDIX_hydrolase_dom"/>
</dbReference>
<dbReference type="CDD" id="cd04690">
    <property type="entry name" value="NUDIX_Hydrolase"/>
    <property type="match status" value="1"/>
</dbReference>
<dbReference type="EMBL" id="JBHUOP010000002">
    <property type="protein sequence ID" value="MFD2839704.1"/>
    <property type="molecule type" value="Genomic_DNA"/>
</dbReference>
<dbReference type="InterPro" id="IPR015797">
    <property type="entry name" value="NUDIX_hydrolase-like_dom_sf"/>
</dbReference>
<reference evidence="6" key="1">
    <citation type="journal article" date="2019" name="Int. J. Syst. Evol. Microbiol.">
        <title>The Global Catalogue of Microorganisms (GCM) 10K type strain sequencing project: providing services to taxonomists for standard genome sequencing and annotation.</title>
        <authorList>
            <consortium name="The Broad Institute Genomics Platform"/>
            <consortium name="The Broad Institute Genome Sequencing Center for Infectious Disease"/>
            <person name="Wu L."/>
            <person name="Ma J."/>
        </authorList>
    </citation>
    <scope>NUCLEOTIDE SEQUENCE [LARGE SCALE GENOMIC DNA]</scope>
    <source>
        <strain evidence="6">KCTC 33576</strain>
    </source>
</reference>
<protein>
    <submittedName>
        <fullName evidence="5">NUDIX domain-containing protein</fullName>
    </submittedName>
</protein>
<evidence type="ECO:0000259" key="4">
    <source>
        <dbReference type="PROSITE" id="PS51462"/>
    </source>
</evidence>
<dbReference type="Proteomes" id="UP001597391">
    <property type="component" value="Unassembled WGS sequence"/>
</dbReference>
<dbReference type="Pfam" id="PF00293">
    <property type="entry name" value="NUDIX"/>
    <property type="match status" value="1"/>
</dbReference>
<name>A0ABW5XD83_9MICO</name>
<dbReference type="RefSeq" id="WP_377465244.1">
    <property type="nucleotide sequence ID" value="NZ_JBHUOP010000002.1"/>
</dbReference>